<name>A0A849VZT7_9HYPH</name>
<dbReference type="Proteomes" id="UP000550508">
    <property type="component" value="Unassembled WGS sequence"/>
</dbReference>
<feature type="signal peptide" evidence="1">
    <location>
        <begin position="1"/>
        <end position="33"/>
    </location>
</feature>
<feature type="chain" id="PRO_5032522989" description="Rap1a immunity protein domain-containing protein" evidence="1">
    <location>
        <begin position="34"/>
        <end position="121"/>
    </location>
</feature>
<evidence type="ECO:0000313" key="3">
    <source>
        <dbReference type="Proteomes" id="UP000550508"/>
    </source>
</evidence>
<sequence>MRATNAYVLKSAIAIRQISCALAISCLSVSALAEAPSFTKLQAMCGNVKDPLDHGYCVGFLEAVALRIVHDNKHCTILQEYIDHPNSSLAFPDLIADVDPKEYSGSALEGVEKYFLNKGCM</sequence>
<proteinExistence type="predicted"/>
<dbReference type="AlphaFoldDB" id="A0A849VZT7"/>
<accession>A0A849VZT7</accession>
<dbReference type="EMBL" id="JABUMX010000005">
    <property type="protein sequence ID" value="NTS33283.1"/>
    <property type="molecule type" value="Genomic_DNA"/>
</dbReference>
<gene>
    <name evidence="2" type="ORF">HQ945_18685</name>
</gene>
<evidence type="ECO:0000256" key="1">
    <source>
        <dbReference type="SAM" id="SignalP"/>
    </source>
</evidence>
<keyword evidence="3" id="KW-1185">Reference proteome</keyword>
<evidence type="ECO:0000313" key="2">
    <source>
        <dbReference type="EMBL" id="NTS33283.1"/>
    </source>
</evidence>
<organism evidence="2 3">
    <name type="scientific">Phyllobacterium pellucidum</name>
    <dbReference type="NCBI Taxonomy" id="2740464"/>
    <lineage>
        <taxon>Bacteria</taxon>
        <taxon>Pseudomonadati</taxon>
        <taxon>Pseudomonadota</taxon>
        <taxon>Alphaproteobacteria</taxon>
        <taxon>Hyphomicrobiales</taxon>
        <taxon>Phyllobacteriaceae</taxon>
        <taxon>Phyllobacterium</taxon>
    </lineage>
</organism>
<protein>
    <recommendedName>
        <fullName evidence="4">Rap1a immunity protein domain-containing protein</fullName>
    </recommendedName>
</protein>
<comment type="caution">
    <text evidence="2">The sequence shown here is derived from an EMBL/GenBank/DDBJ whole genome shotgun (WGS) entry which is preliminary data.</text>
</comment>
<dbReference type="RefSeq" id="WP_113281026.1">
    <property type="nucleotide sequence ID" value="NZ_JABUMX010000005.1"/>
</dbReference>
<reference evidence="2 3" key="1">
    <citation type="submission" date="2020-05" db="EMBL/GenBank/DDBJ databases">
        <authorList>
            <person name="Kim M.K."/>
        </authorList>
    </citation>
    <scope>NUCLEOTIDE SEQUENCE [LARGE SCALE GENOMIC DNA]</scope>
    <source>
        <strain evidence="2 3">BT25</strain>
    </source>
</reference>
<evidence type="ECO:0008006" key="4">
    <source>
        <dbReference type="Google" id="ProtNLM"/>
    </source>
</evidence>
<keyword evidence="1" id="KW-0732">Signal</keyword>